<sequence length="355" mass="42056">MMKQPLNAKQFSVLFLLGLAGLFFCFAAFNYVVDPLQNYRETTWFQPLYSKEKRYQYPGFAKNKTYDTVVIGTSMSENYLASDVDSIFHGQTLNLAMSGASAKEEYLLASLAINTRQVKRVIWGMYYTAFTFDHNKVSGSRMGSFPDYLYDTDLINDYPYLLSMDTVNLSIKTIKDHQVPDFETFYSWYTDYKYGLSVMRQKWNSRSPNTYTRKNTEKEKINIEENIDKYIVELVRKHPEIDFYFVHPPQSILYHVNVYDQDPEVFLNSMYLKKYLFEQLEKYPQVKIFDFQSESSITHNYSLYKDLAHYNVSINKFILEQLKTSQYLVTKDNLDYYVSEPLRQLQEIDPDTYTF</sequence>
<dbReference type="AlphaFoldDB" id="A0A955RQI6"/>
<protein>
    <submittedName>
        <fullName evidence="1">Uncharacterized protein</fullName>
    </submittedName>
</protein>
<dbReference type="Proteomes" id="UP000701698">
    <property type="component" value="Unassembled WGS sequence"/>
</dbReference>
<comment type="caution">
    <text evidence="1">The sequence shown here is derived from an EMBL/GenBank/DDBJ whole genome shotgun (WGS) entry which is preliminary data.</text>
</comment>
<proteinExistence type="predicted"/>
<gene>
    <name evidence="1" type="ORF">KC571_03660</name>
</gene>
<organism evidence="1 2">
    <name type="scientific">candidate division WWE3 bacterium</name>
    <dbReference type="NCBI Taxonomy" id="2053526"/>
    <lineage>
        <taxon>Bacteria</taxon>
        <taxon>Katanobacteria</taxon>
    </lineage>
</organism>
<dbReference type="EMBL" id="JAGQKX010000105">
    <property type="protein sequence ID" value="MCA9390475.1"/>
    <property type="molecule type" value="Genomic_DNA"/>
</dbReference>
<evidence type="ECO:0000313" key="1">
    <source>
        <dbReference type="EMBL" id="MCA9390475.1"/>
    </source>
</evidence>
<reference evidence="1" key="2">
    <citation type="journal article" date="2021" name="Microbiome">
        <title>Successional dynamics and alternative stable states in a saline activated sludge microbial community over 9 years.</title>
        <authorList>
            <person name="Wang Y."/>
            <person name="Ye J."/>
            <person name="Ju F."/>
            <person name="Liu L."/>
            <person name="Boyd J.A."/>
            <person name="Deng Y."/>
            <person name="Parks D.H."/>
            <person name="Jiang X."/>
            <person name="Yin X."/>
            <person name="Woodcroft B.J."/>
            <person name="Tyson G.W."/>
            <person name="Hugenholtz P."/>
            <person name="Polz M.F."/>
            <person name="Zhang T."/>
        </authorList>
    </citation>
    <scope>NUCLEOTIDE SEQUENCE</scope>
    <source>
        <strain evidence="1">HKST-UBA01</strain>
    </source>
</reference>
<name>A0A955RQI6_UNCKA</name>
<reference evidence="1" key="1">
    <citation type="submission" date="2020-04" db="EMBL/GenBank/DDBJ databases">
        <authorList>
            <person name="Zhang T."/>
        </authorList>
    </citation>
    <scope>NUCLEOTIDE SEQUENCE</scope>
    <source>
        <strain evidence="1">HKST-UBA01</strain>
    </source>
</reference>
<evidence type="ECO:0000313" key="2">
    <source>
        <dbReference type="Proteomes" id="UP000701698"/>
    </source>
</evidence>
<accession>A0A955RQI6</accession>